<name>A0ABD3PGS6_9STRA</name>
<reference evidence="1 2" key="1">
    <citation type="submission" date="2024-10" db="EMBL/GenBank/DDBJ databases">
        <title>Updated reference genomes for cyclostephanoid diatoms.</title>
        <authorList>
            <person name="Roberts W.R."/>
            <person name="Alverson A.J."/>
        </authorList>
    </citation>
    <scope>NUCLEOTIDE SEQUENCE [LARGE SCALE GENOMIC DNA]</scope>
    <source>
        <strain evidence="1 2">AJA276-08</strain>
    </source>
</reference>
<dbReference type="EMBL" id="JALLAZ020000789">
    <property type="protein sequence ID" value="KAL3787243.1"/>
    <property type="molecule type" value="Genomic_DNA"/>
</dbReference>
<dbReference type="Proteomes" id="UP001530315">
    <property type="component" value="Unassembled WGS sequence"/>
</dbReference>
<protein>
    <submittedName>
        <fullName evidence="1">Uncharacterized protein</fullName>
    </submittedName>
</protein>
<proteinExistence type="predicted"/>
<feature type="non-terminal residue" evidence="1">
    <location>
        <position position="1"/>
    </location>
</feature>
<gene>
    <name evidence="1" type="ORF">ACHAW5_002863</name>
</gene>
<keyword evidence="2" id="KW-1185">Reference proteome</keyword>
<evidence type="ECO:0000313" key="2">
    <source>
        <dbReference type="Proteomes" id="UP001530315"/>
    </source>
</evidence>
<comment type="caution">
    <text evidence="1">The sequence shown here is derived from an EMBL/GenBank/DDBJ whole genome shotgun (WGS) entry which is preliminary data.</text>
</comment>
<organism evidence="1 2">
    <name type="scientific">Stephanodiscus triporus</name>
    <dbReference type="NCBI Taxonomy" id="2934178"/>
    <lineage>
        <taxon>Eukaryota</taxon>
        <taxon>Sar</taxon>
        <taxon>Stramenopiles</taxon>
        <taxon>Ochrophyta</taxon>
        <taxon>Bacillariophyta</taxon>
        <taxon>Coscinodiscophyceae</taxon>
        <taxon>Thalassiosirophycidae</taxon>
        <taxon>Stephanodiscales</taxon>
        <taxon>Stephanodiscaceae</taxon>
        <taxon>Stephanodiscus</taxon>
    </lineage>
</organism>
<accession>A0ABD3PGS6</accession>
<dbReference type="AlphaFoldDB" id="A0ABD3PGS6"/>
<sequence length="212" mass="24598">TDISILFRIVFKDRRGSTWAYVFSDGVGVDLSRDNHSGYCVHFMLFYTAILNAIQSCLVRLLTVRKTDKTWLMAEDIEVAHYVAISERNTIAWNLSPGYTGSRTSAASLHVKSPSSSCREYWESFHGALSDLVLRIRHFRLYRRRDELLHIVRFHELRVHFIECNNLPPKFKVSSYLERSLEKCLPISYISPSGMDKRHGLCQLAFFIAAWF</sequence>
<evidence type="ECO:0000313" key="1">
    <source>
        <dbReference type="EMBL" id="KAL3787243.1"/>
    </source>
</evidence>